<feature type="domain" description="Heterokaryon incompatibility" evidence="2">
    <location>
        <begin position="18"/>
        <end position="192"/>
    </location>
</feature>
<gene>
    <name evidence="3" type="ORF">PRZ48_006924</name>
</gene>
<feature type="compositionally biased region" description="Basic and acidic residues" evidence="1">
    <location>
        <begin position="563"/>
        <end position="576"/>
    </location>
</feature>
<dbReference type="EMBL" id="JAXOVC010000005">
    <property type="protein sequence ID" value="KAK4501118.1"/>
    <property type="molecule type" value="Genomic_DNA"/>
</dbReference>
<sequence>MEVKCELTTFTLGDLPDYVALSYRWTDDDPKHASTLNEGAFHIRGNLRDFLESMKQENYFSWLFIDAICINQHDIRERSHQVALMRQIYTKATEVVAWLRCESKMPVIDGKEIAIKSSAVEIRNALKKLNADFENEPNQKPLPPEAIEMMKDSLEKYARARYAESVRTVRGTTAWHLFLEDDYWTRLWPVQEILLARNLTFRCRKVNFDWVDLQILVEEQQPESHGLYDKAKLPPHRAYQHARDYGTLKMGAHKLTMMSELLWRKQNQQRFIGDFNTSIPLYEAIIQFAGQKCTDPRDKIFGLVGICQTKLKPDYNLPLSEVYLRALVEGLVEIFEEHSTNSDNISSAASLEKIKTFCWALRYALGLDEMSTTVSLITKEVLHLFSPPRSMLCDDLSWTGLPLNGLLIRNVQPLLANDVLAFAWTHFALDKIYYDMSRTFFEGRYPWMGKFKEWATNGGWIRARILAVVAEMIFGPLYMASRWPLMVYQTHDSLMALPGGEEVRRYSEWSKMSGRVFQDMVKEGIVPRELYILTVMEDNEDRIVDALGGLLAKGMALWAGGKKTDRLAPDDNDSRCESTSPDE</sequence>
<dbReference type="PANTHER" id="PTHR24148:SF73">
    <property type="entry name" value="HET DOMAIN PROTEIN (AFU_ORTHOLOGUE AFUA_8G01020)"/>
    <property type="match status" value="1"/>
</dbReference>
<dbReference type="InterPro" id="IPR052895">
    <property type="entry name" value="HetReg/Transcr_Mod"/>
</dbReference>
<keyword evidence="4" id="KW-1185">Reference proteome</keyword>
<feature type="region of interest" description="Disordered" evidence="1">
    <location>
        <begin position="563"/>
        <end position="583"/>
    </location>
</feature>
<dbReference type="PANTHER" id="PTHR24148">
    <property type="entry name" value="ANKYRIN REPEAT DOMAIN-CONTAINING PROTEIN 39 HOMOLOG-RELATED"/>
    <property type="match status" value="1"/>
</dbReference>
<name>A0ABR0EJ19_ZASCE</name>
<evidence type="ECO:0000256" key="1">
    <source>
        <dbReference type="SAM" id="MobiDB-lite"/>
    </source>
</evidence>
<reference evidence="3 4" key="1">
    <citation type="journal article" date="2023" name="G3 (Bethesda)">
        <title>A chromosome-level genome assembly of Zasmidium syzygii isolated from banana leaves.</title>
        <authorList>
            <person name="van Westerhoven A.C."/>
            <person name="Mehrabi R."/>
            <person name="Talebi R."/>
            <person name="Steentjes M.B.F."/>
            <person name="Corcolon B."/>
            <person name="Chong P.A."/>
            <person name="Kema G.H.J."/>
            <person name="Seidl M.F."/>
        </authorList>
    </citation>
    <scope>NUCLEOTIDE SEQUENCE [LARGE SCALE GENOMIC DNA]</scope>
    <source>
        <strain evidence="3 4">P124</strain>
    </source>
</reference>
<evidence type="ECO:0000259" key="2">
    <source>
        <dbReference type="Pfam" id="PF06985"/>
    </source>
</evidence>
<dbReference type="Pfam" id="PF06985">
    <property type="entry name" value="HET"/>
    <property type="match status" value="1"/>
</dbReference>
<proteinExistence type="predicted"/>
<organism evidence="3 4">
    <name type="scientific">Zasmidium cellare</name>
    <name type="common">Wine cellar mold</name>
    <name type="synonym">Racodium cellare</name>
    <dbReference type="NCBI Taxonomy" id="395010"/>
    <lineage>
        <taxon>Eukaryota</taxon>
        <taxon>Fungi</taxon>
        <taxon>Dikarya</taxon>
        <taxon>Ascomycota</taxon>
        <taxon>Pezizomycotina</taxon>
        <taxon>Dothideomycetes</taxon>
        <taxon>Dothideomycetidae</taxon>
        <taxon>Mycosphaerellales</taxon>
        <taxon>Mycosphaerellaceae</taxon>
        <taxon>Zasmidium</taxon>
    </lineage>
</organism>
<evidence type="ECO:0000313" key="3">
    <source>
        <dbReference type="EMBL" id="KAK4501118.1"/>
    </source>
</evidence>
<dbReference type="Proteomes" id="UP001305779">
    <property type="component" value="Unassembled WGS sequence"/>
</dbReference>
<accession>A0ABR0EJ19</accession>
<evidence type="ECO:0000313" key="4">
    <source>
        <dbReference type="Proteomes" id="UP001305779"/>
    </source>
</evidence>
<dbReference type="InterPro" id="IPR010730">
    <property type="entry name" value="HET"/>
</dbReference>
<comment type="caution">
    <text evidence="3">The sequence shown here is derived from an EMBL/GenBank/DDBJ whole genome shotgun (WGS) entry which is preliminary data.</text>
</comment>
<protein>
    <recommendedName>
        <fullName evidence="2">Heterokaryon incompatibility domain-containing protein</fullName>
    </recommendedName>
</protein>